<comment type="caution">
    <text evidence="2">The sequence shown here is derived from an EMBL/GenBank/DDBJ whole genome shotgun (WGS) entry which is preliminary data.</text>
</comment>
<name>W7TLA5_9STRA</name>
<evidence type="ECO:0000313" key="2">
    <source>
        <dbReference type="EMBL" id="EWM21206.1"/>
    </source>
</evidence>
<feature type="region of interest" description="Disordered" evidence="1">
    <location>
        <begin position="94"/>
        <end position="119"/>
    </location>
</feature>
<dbReference type="Proteomes" id="UP000019335">
    <property type="component" value="Unassembled WGS sequence"/>
</dbReference>
<dbReference type="AlphaFoldDB" id="W7TLA5"/>
<proteinExistence type="predicted"/>
<sequence length="209" mass="21974">MTCRILGGSLIWRRGSVTSAGSRSLAALTSSTAAAVAPAGITCSSRRLNTKHSSTLRDFRNTYAYSITASFPKRGKFPLTLHFSHAPVRGLAFWSRSPPPPPSQSAPPTSPPSSSDTPALTTIYEESTFASPSETIAPIAPTPPDSPSGISPFSDMVSKVTPDLSTATGEGTAVMGMESLTNWPPDLVIRLLESLHEGTGLPYWATIVG</sequence>
<evidence type="ECO:0000313" key="3">
    <source>
        <dbReference type="Proteomes" id="UP000019335"/>
    </source>
</evidence>
<feature type="non-terminal residue" evidence="2">
    <location>
        <position position="209"/>
    </location>
</feature>
<gene>
    <name evidence="2" type="ORF">Naga_101565g3</name>
</gene>
<organism evidence="2 3">
    <name type="scientific">Nannochloropsis gaditana</name>
    <dbReference type="NCBI Taxonomy" id="72520"/>
    <lineage>
        <taxon>Eukaryota</taxon>
        <taxon>Sar</taxon>
        <taxon>Stramenopiles</taxon>
        <taxon>Ochrophyta</taxon>
        <taxon>Eustigmatophyceae</taxon>
        <taxon>Eustigmatales</taxon>
        <taxon>Monodopsidaceae</taxon>
        <taxon>Nannochloropsis</taxon>
    </lineage>
</organism>
<feature type="compositionally biased region" description="Pro residues" evidence="1">
    <location>
        <begin position="97"/>
        <end position="111"/>
    </location>
</feature>
<accession>W7TLA5</accession>
<keyword evidence="3" id="KW-1185">Reference proteome</keyword>
<evidence type="ECO:0000256" key="1">
    <source>
        <dbReference type="SAM" id="MobiDB-lite"/>
    </source>
</evidence>
<protein>
    <submittedName>
        <fullName evidence="2">Uncharacterized protein</fullName>
    </submittedName>
</protein>
<reference evidence="2 3" key="1">
    <citation type="journal article" date="2014" name="Mol. Plant">
        <title>Chromosome Scale Genome Assembly and Transcriptome Profiling of Nannochloropsis gaditana in Nitrogen Depletion.</title>
        <authorList>
            <person name="Corteggiani Carpinelli E."/>
            <person name="Telatin A."/>
            <person name="Vitulo N."/>
            <person name="Forcato C."/>
            <person name="D'Angelo M."/>
            <person name="Schiavon R."/>
            <person name="Vezzi A."/>
            <person name="Giacometti G.M."/>
            <person name="Morosinotto T."/>
            <person name="Valle G."/>
        </authorList>
    </citation>
    <scope>NUCLEOTIDE SEQUENCE [LARGE SCALE GENOMIC DNA]</scope>
    <source>
        <strain evidence="2 3">B-31</strain>
    </source>
</reference>
<dbReference type="EMBL" id="AZIL01002604">
    <property type="protein sequence ID" value="EWM21206.1"/>
    <property type="molecule type" value="Genomic_DNA"/>
</dbReference>